<dbReference type="NCBIfam" id="NF002060">
    <property type="entry name" value="PRK00892.1"/>
    <property type="match status" value="1"/>
</dbReference>
<dbReference type="Pfam" id="PF00132">
    <property type="entry name" value="Hexapep"/>
    <property type="match status" value="1"/>
</dbReference>
<protein>
    <recommendedName>
        <fullName evidence="7">UDP-3-O-acylglucosamine N-acyltransferase</fullName>
        <ecNumber evidence="7">2.3.1.191</ecNumber>
    </recommendedName>
</protein>
<dbReference type="InterPro" id="IPR056729">
    <property type="entry name" value="GMPPB_C"/>
</dbReference>
<proteinExistence type="inferred from homology"/>
<dbReference type="HAMAP" id="MF_00523">
    <property type="entry name" value="LpxD"/>
    <property type="match status" value="1"/>
</dbReference>
<dbReference type="GO" id="GO:0103118">
    <property type="term" value="F:UDP-3-O-[(3R)-3-hydroxyacyl]-glucosamine N-acyltransferase activity"/>
    <property type="evidence" value="ECO:0007669"/>
    <property type="project" value="UniProtKB-EC"/>
</dbReference>
<dbReference type="EMBL" id="JBELQA010000001">
    <property type="protein sequence ID" value="MFL9829274.1"/>
    <property type="molecule type" value="Genomic_DNA"/>
</dbReference>
<evidence type="ECO:0000313" key="11">
    <source>
        <dbReference type="Proteomes" id="UP001629260"/>
    </source>
</evidence>
<evidence type="ECO:0000259" key="8">
    <source>
        <dbReference type="Pfam" id="PF04613"/>
    </source>
</evidence>
<dbReference type="Pfam" id="PF04613">
    <property type="entry name" value="LpxD"/>
    <property type="match status" value="1"/>
</dbReference>
<comment type="subunit">
    <text evidence="7">Homotrimer.</text>
</comment>
<comment type="function">
    <text evidence="7">Catalyzes the N-acylation of UDP-3-O-acylglucosamine using 3-hydroxyacyl-ACP as the acyl donor. Is involved in the biosynthesis of lipid A, a phosphorylated glycolipid that anchors the lipopolysaccharide to the outer membrane of the cell.</text>
</comment>
<dbReference type="InterPro" id="IPR007691">
    <property type="entry name" value="LpxD"/>
</dbReference>
<dbReference type="InterPro" id="IPR001451">
    <property type="entry name" value="Hexapep"/>
</dbReference>
<evidence type="ECO:0000313" key="10">
    <source>
        <dbReference type="EMBL" id="MFL9829274.1"/>
    </source>
</evidence>
<comment type="pathway">
    <text evidence="7">Bacterial outer membrane biogenesis; LPS lipid A biosynthesis.</text>
</comment>
<sequence>MKSYSIQEINDVLKGVISGYTLQNITAAEQLEAASDSEISFIGNKKYEKLWAASKASVAVVNEDISIEPGENRAFIIVKNADLAMSQILELFAPSLPEFHVAIHPTAVVDQTASIGPGAKIGAGSYIGPKVKIGANTTIYPNTTILDESTIGENTIIWSGTVIRERCHIGNECIIHPNVTIGADGFGFRPCPEKGLAKIPQIGNVIIGDNVEIGANSCIDRGKFSSTVLGNGCKIDNLVQIGHNSKLGQFCIMAGNSGLAGSVTLGNGVIIGGSASIKDHTTIGDGAVVGAGSGVTCDIAAGKTVLGYPAVEARDALKQWAILKRLVNDSKK</sequence>
<keyword evidence="11" id="KW-1185">Reference proteome</keyword>
<dbReference type="PANTHER" id="PTHR43378:SF2">
    <property type="entry name" value="UDP-3-O-ACYLGLUCOSAMINE N-ACYLTRANSFERASE 1, MITOCHONDRIAL-RELATED"/>
    <property type="match status" value="1"/>
</dbReference>
<evidence type="ECO:0000256" key="3">
    <source>
        <dbReference type="ARBA" id="ARBA00022679"/>
    </source>
</evidence>
<feature type="domain" description="Mannose-1-phosphate guanyltransferase C-terminal" evidence="9">
    <location>
        <begin position="104"/>
        <end position="183"/>
    </location>
</feature>
<dbReference type="Gene3D" id="3.40.1390.10">
    <property type="entry name" value="MurE/MurF, N-terminal domain"/>
    <property type="match status" value="1"/>
</dbReference>
<dbReference type="EC" id="2.3.1.191" evidence="7"/>
<feature type="active site" description="Proton acceptor" evidence="7">
    <location>
        <position position="243"/>
    </location>
</feature>
<evidence type="ECO:0000256" key="5">
    <source>
        <dbReference type="ARBA" id="ARBA00023098"/>
    </source>
</evidence>
<keyword evidence="3 7" id="KW-0808">Transferase</keyword>
<gene>
    <name evidence="7 10" type="primary">lpxD</name>
    <name evidence="10" type="ORF">ABS764_00280</name>
</gene>
<dbReference type="Pfam" id="PF14602">
    <property type="entry name" value="Hexapep_2"/>
    <property type="match status" value="1"/>
</dbReference>
<keyword evidence="2 7" id="KW-0441">Lipid A biosynthesis</keyword>
<feature type="domain" description="UDP-3-O-[3-hydroxymyristoyl] glucosamine N-acyltransferase non-repeat region" evidence="8">
    <location>
        <begin position="24"/>
        <end position="91"/>
    </location>
</feature>
<dbReference type="SUPFAM" id="SSF51161">
    <property type="entry name" value="Trimeric LpxA-like enzymes"/>
    <property type="match status" value="1"/>
</dbReference>
<keyword evidence="4 7" id="KW-0677">Repeat</keyword>
<dbReference type="Gene3D" id="2.160.10.10">
    <property type="entry name" value="Hexapeptide repeat proteins"/>
    <property type="match status" value="1"/>
</dbReference>
<evidence type="ECO:0000256" key="4">
    <source>
        <dbReference type="ARBA" id="ARBA00022737"/>
    </source>
</evidence>
<dbReference type="InterPro" id="IPR020573">
    <property type="entry name" value="UDP_GlcNAc_AcTrfase_non-rep"/>
</dbReference>
<evidence type="ECO:0000256" key="1">
    <source>
        <dbReference type="ARBA" id="ARBA00022516"/>
    </source>
</evidence>
<accession>A0ABW8XMW7</accession>
<evidence type="ECO:0000256" key="6">
    <source>
        <dbReference type="ARBA" id="ARBA00023315"/>
    </source>
</evidence>
<keyword evidence="5 7" id="KW-0443">Lipid metabolism</keyword>
<dbReference type="RefSeq" id="WP_408078783.1">
    <property type="nucleotide sequence ID" value="NZ_JBELQA010000001.1"/>
</dbReference>
<name>A0ABW8XMW7_9FLAO</name>
<comment type="catalytic activity">
    <reaction evidence="7">
        <text>a UDP-3-O-[(3R)-3-hydroxyacyl]-alpha-D-glucosamine + a (3R)-hydroxyacyl-[ACP] = a UDP-2-N,3-O-bis[(3R)-3-hydroxyacyl]-alpha-D-glucosamine + holo-[ACP] + H(+)</text>
        <dbReference type="Rhea" id="RHEA:53836"/>
        <dbReference type="Rhea" id="RHEA-COMP:9685"/>
        <dbReference type="Rhea" id="RHEA-COMP:9945"/>
        <dbReference type="ChEBI" id="CHEBI:15378"/>
        <dbReference type="ChEBI" id="CHEBI:64479"/>
        <dbReference type="ChEBI" id="CHEBI:78827"/>
        <dbReference type="ChEBI" id="CHEBI:137740"/>
        <dbReference type="ChEBI" id="CHEBI:137748"/>
        <dbReference type="EC" id="2.3.1.191"/>
    </reaction>
</comment>
<comment type="similarity">
    <text evidence="7">Belongs to the transferase hexapeptide repeat family. LpxD subfamily.</text>
</comment>
<dbReference type="NCBIfam" id="TIGR01853">
    <property type="entry name" value="lipid_A_lpxD"/>
    <property type="match status" value="1"/>
</dbReference>
<organism evidence="10 11">
    <name type="scientific">Flavobacterium plantiphilum</name>
    <dbReference type="NCBI Taxonomy" id="3163297"/>
    <lineage>
        <taxon>Bacteria</taxon>
        <taxon>Pseudomonadati</taxon>
        <taxon>Bacteroidota</taxon>
        <taxon>Flavobacteriia</taxon>
        <taxon>Flavobacteriales</taxon>
        <taxon>Flavobacteriaceae</taxon>
        <taxon>Flavobacterium</taxon>
    </lineage>
</organism>
<dbReference type="PANTHER" id="PTHR43378">
    <property type="entry name" value="UDP-3-O-ACYLGLUCOSAMINE N-ACYLTRANSFERASE"/>
    <property type="match status" value="1"/>
</dbReference>
<dbReference type="InterPro" id="IPR011004">
    <property type="entry name" value="Trimer_LpxA-like_sf"/>
</dbReference>
<reference evidence="10 11" key="1">
    <citation type="submission" date="2024-06" db="EMBL/GenBank/DDBJ databases">
        <authorList>
            <person name="Kaempfer P."/>
            <person name="Viver T."/>
        </authorList>
    </citation>
    <scope>NUCLEOTIDE SEQUENCE [LARGE SCALE GENOMIC DNA]</scope>
    <source>
        <strain evidence="10 11">ST-87</strain>
    </source>
</reference>
<comment type="caution">
    <text evidence="10">The sequence shown here is derived from an EMBL/GenBank/DDBJ whole genome shotgun (WGS) entry which is preliminary data.</text>
</comment>
<dbReference type="Pfam" id="PF25087">
    <property type="entry name" value="GMPPB_C"/>
    <property type="match status" value="1"/>
</dbReference>
<keyword evidence="1 7" id="KW-0444">Lipid biosynthesis</keyword>
<dbReference type="Proteomes" id="UP001629260">
    <property type="component" value="Unassembled WGS sequence"/>
</dbReference>
<evidence type="ECO:0000256" key="2">
    <source>
        <dbReference type="ARBA" id="ARBA00022556"/>
    </source>
</evidence>
<evidence type="ECO:0000256" key="7">
    <source>
        <dbReference type="HAMAP-Rule" id="MF_00523"/>
    </source>
</evidence>
<evidence type="ECO:0000259" key="9">
    <source>
        <dbReference type="Pfam" id="PF25087"/>
    </source>
</evidence>
<dbReference type="CDD" id="cd03352">
    <property type="entry name" value="LbH_LpxD"/>
    <property type="match status" value="1"/>
</dbReference>
<keyword evidence="6 7" id="KW-0012">Acyltransferase</keyword>